<evidence type="ECO:0000313" key="2">
    <source>
        <dbReference type="Proteomes" id="UP001172386"/>
    </source>
</evidence>
<dbReference type="EMBL" id="JAPDRQ010000023">
    <property type="protein sequence ID" value="KAJ9661438.1"/>
    <property type="molecule type" value="Genomic_DNA"/>
</dbReference>
<accession>A0ACC3AG25</accession>
<keyword evidence="2" id="KW-1185">Reference proteome</keyword>
<comment type="caution">
    <text evidence="1">The sequence shown here is derived from an EMBL/GenBank/DDBJ whole genome shotgun (WGS) entry which is preliminary data.</text>
</comment>
<sequence>MSEMRASQYGQPSKTGVLIDSAHPKIQRMCEEESDDAEAVNKLLVIDYNIHRTIRHYKLMQAGNIQEAHKIEKAPWAPRQALAEMLRMN</sequence>
<name>A0ACC3AG25_9EURO</name>
<reference evidence="1" key="1">
    <citation type="submission" date="2022-10" db="EMBL/GenBank/DDBJ databases">
        <title>Culturing micro-colonial fungi from biological soil crusts in the Mojave desert and describing Neophaeococcomyces mojavensis, and introducing the new genera and species Taxawa tesnikishii.</title>
        <authorList>
            <person name="Kurbessoian T."/>
            <person name="Stajich J.E."/>
        </authorList>
    </citation>
    <scope>NUCLEOTIDE SEQUENCE</scope>
    <source>
        <strain evidence="1">JES_112</strain>
    </source>
</reference>
<dbReference type="Proteomes" id="UP001172386">
    <property type="component" value="Unassembled WGS sequence"/>
</dbReference>
<proteinExistence type="predicted"/>
<evidence type="ECO:0000313" key="1">
    <source>
        <dbReference type="EMBL" id="KAJ9661438.1"/>
    </source>
</evidence>
<gene>
    <name evidence="1" type="primary">GGA2</name>
    <name evidence="1" type="ORF">H2198_002006</name>
</gene>
<protein>
    <submittedName>
        <fullName evidence="1">ARF-binding protein</fullName>
    </submittedName>
</protein>
<organism evidence="1 2">
    <name type="scientific">Neophaeococcomyces mojaviensis</name>
    <dbReference type="NCBI Taxonomy" id="3383035"/>
    <lineage>
        <taxon>Eukaryota</taxon>
        <taxon>Fungi</taxon>
        <taxon>Dikarya</taxon>
        <taxon>Ascomycota</taxon>
        <taxon>Pezizomycotina</taxon>
        <taxon>Eurotiomycetes</taxon>
        <taxon>Chaetothyriomycetidae</taxon>
        <taxon>Chaetothyriales</taxon>
        <taxon>Chaetothyriales incertae sedis</taxon>
        <taxon>Neophaeococcomyces</taxon>
    </lineage>
</organism>